<comment type="caution">
    <text evidence="2">The sequence shown here is derived from an EMBL/GenBank/DDBJ whole genome shotgun (WGS) entry which is preliminary data.</text>
</comment>
<organism evidence="2 3">
    <name type="scientific">Agaribacter marinus</name>
    <dbReference type="NCBI Taxonomy" id="1431249"/>
    <lineage>
        <taxon>Bacteria</taxon>
        <taxon>Pseudomonadati</taxon>
        <taxon>Pseudomonadota</taxon>
        <taxon>Gammaproteobacteria</taxon>
        <taxon>Alteromonadales</taxon>
        <taxon>Alteromonadaceae</taxon>
        <taxon>Agaribacter</taxon>
    </lineage>
</organism>
<evidence type="ECO:0000313" key="3">
    <source>
        <dbReference type="Proteomes" id="UP001156601"/>
    </source>
</evidence>
<dbReference type="SUPFAM" id="SSF55144">
    <property type="entry name" value="LigT-like"/>
    <property type="match status" value="1"/>
</dbReference>
<reference evidence="2" key="2">
    <citation type="submission" date="2023-01" db="EMBL/GenBank/DDBJ databases">
        <title>Draft genome sequence of Agaribacter marinus strain NBRC 110023.</title>
        <authorList>
            <person name="Sun Q."/>
            <person name="Mori K."/>
        </authorList>
    </citation>
    <scope>NUCLEOTIDE SEQUENCE</scope>
    <source>
        <strain evidence="2">NBRC 110023</strain>
    </source>
</reference>
<dbReference type="AlphaFoldDB" id="A0AA37WH21"/>
<dbReference type="InterPro" id="IPR009097">
    <property type="entry name" value="Cyclic_Pdiesterase"/>
</dbReference>
<evidence type="ECO:0000259" key="1">
    <source>
        <dbReference type="Pfam" id="PF10469"/>
    </source>
</evidence>
<evidence type="ECO:0000313" key="2">
    <source>
        <dbReference type="EMBL" id="GLR70756.1"/>
    </source>
</evidence>
<reference evidence="2" key="1">
    <citation type="journal article" date="2014" name="Int. J. Syst. Evol. Microbiol.">
        <title>Complete genome sequence of Corynebacterium casei LMG S-19264T (=DSM 44701T), isolated from a smear-ripened cheese.</title>
        <authorList>
            <consortium name="US DOE Joint Genome Institute (JGI-PGF)"/>
            <person name="Walter F."/>
            <person name="Albersmeier A."/>
            <person name="Kalinowski J."/>
            <person name="Ruckert C."/>
        </authorList>
    </citation>
    <scope>NUCLEOTIDE SEQUENCE</scope>
    <source>
        <strain evidence="2">NBRC 110023</strain>
    </source>
</reference>
<dbReference type="Proteomes" id="UP001156601">
    <property type="component" value="Unassembled WGS sequence"/>
</dbReference>
<dbReference type="RefSeq" id="WP_284217038.1">
    <property type="nucleotide sequence ID" value="NZ_BSOT01000005.1"/>
</dbReference>
<dbReference type="InterPro" id="IPR019510">
    <property type="entry name" value="AKAP7-like_phosphoesterase"/>
</dbReference>
<name>A0AA37WH21_9ALTE</name>
<sequence length="231" mass="26886">MIQAIYDEMWERFEKSIVSNQYEIDKNINSSRDLRRGITALSYLNENSLKTTEKICAFTEEIKEIEPSLYVQPVNEIHLTILSIISCVDGFTLSSIDENRYMEVFQESMRTAEPITIQFKGISASPSCIVIQGYSDKDRLNELRDSLRNNFRDAGLHYTFDTRYKLTTAHSTVVRFSNEINNCPQLLKFCQENRERDFGRVELSSFDLVYNDWYQSLGNTIRLSKYSAMAI</sequence>
<protein>
    <recommendedName>
        <fullName evidence="1">A-kinase anchor protein 7-like phosphoesterase domain-containing protein</fullName>
    </recommendedName>
</protein>
<dbReference type="Pfam" id="PF10469">
    <property type="entry name" value="AKAP7_NLS"/>
    <property type="match status" value="1"/>
</dbReference>
<dbReference type="Gene3D" id="3.90.1140.10">
    <property type="entry name" value="Cyclic phosphodiesterase"/>
    <property type="match status" value="1"/>
</dbReference>
<accession>A0AA37WH21</accession>
<dbReference type="EMBL" id="BSOT01000005">
    <property type="protein sequence ID" value="GLR70756.1"/>
    <property type="molecule type" value="Genomic_DNA"/>
</dbReference>
<feature type="domain" description="A-kinase anchor protein 7-like phosphoesterase" evidence="1">
    <location>
        <begin position="50"/>
        <end position="209"/>
    </location>
</feature>
<proteinExistence type="predicted"/>
<gene>
    <name evidence="2" type="ORF">GCM10007852_16640</name>
</gene>
<keyword evidence="3" id="KW-1185">Reference proteome</keyword>